<organism evidence="3 4">
    <name type="scientific">Dendrobium catenatum</name>
    <dbReference type="NCBI Taxonomy" id="906689"/>
    <lineage>
        <taxon>Eukaryota</taxon>
        <taxon>Viridiplantae</taxon>
        <taxon>Streptophyta</taxon>
        <taxon>Embryophyta</taxon>
        <taxon>Tracheophyta</taxon>
        <taxon>Spermatophyta</taxon>
        <taxon>Magnoliopsida</taxon>
        <taxon>Liliopsida</taxon>
        <taxon>Asparagales</taxon>
        <taxon>Orchidaceae</taxon>
        <taxon>Epidendroideae</taxon>
        <taxon>Malaxideae</taxon>
        <taxon>Dendrobiinae</taxon>
        <taxon>Dendrobium</taxon>
    </lineage>
</organism>
<dbReference type="PANTHER" id="PTHR34482:SF36">
    <property type="entry name" value="RETROTRANSPOSON GAG DOMAIN-CONTAINING PROTEIN"/>
    <property type="match status" value="1"/>
</dbReference>
<dbReference type="Pfam" id="PF03732">
    <property type="entry name" value="Retrotrans_gag"/>
    <property type="match status" value="1"/>
</dbReference>
<dbReference type="PANTHER" id="PTHR34482">
    <property type="entry name" value="DNA DAMAGE-INDUCIBLE PROTEIN 1-LIKE"/>
    <property type="match status" value="1"/>
</dbReference>
<feature type="region of interest" description="Disordered" evidence="1">
    <location>
        <begin position="86"/>
        <end position="130"/>
    </location>
</feature>
<accession>A0A2I0WH65</accession>
<dbReference type="EMBL" id="KZ502653">
    <property type="protein sequence ID" value="PKU75014.1"/>
    <property type="molecule type" value="Genomic_DNA"/>
</dbReference>
<protein>
    <recommendedName>
        <fullName evidence="2">Retrotransposon gag domain-containing protein</fullName>
    </recommendedName>
</protein>
<feature type="compositionally biased region" description="Polar residues" evidence="1">
    <location>
        <begin position="169"/>
        <end position="180"/>
    </location>
</feature>
<feature type="region of interest" description="Disordered" evidence="1">
    <location>
        <begin position="169"/>
        <end position="197"/>
    </location>
</feature>
<gene>
    <name evidence="3" type="ORF">MA16_Dca026522</name>
</gene>
<evidence type="ECO:0000259" key="2">
    <source>
        <dbReference type="Pfam" id="PF03732"/>
    </source>
</evidence>
<feature type="domain" description="Retrotransposon gag" evidence="2">
    <location>
        <begin position="4"/>
        <end position="55"/>
    </location>
</feature>
<evidence type="ECO:0000313" key="3">
    <source>
        <dbReference type="EMBL" id="PKU75014.1"/>
    </source>
</evidence>
<dbReference type="Proteomes" id="UP000233837">
    <property type="component" value="Unassembled WGS sequence"/>
</dbReference>
<dbReference type="AlphaFoldDB" id="A0A2I0WH65"/>
<name>A0A2I0WH65_9ASPA</name>
<evidence type="ECO:0000313" key="4">
    <source>
        <dbReference type="Proteomes" id="UP000233837"/>
    </source>
</evidence>
<dbReference type="InterPro" id="IPR005162">
    <property type="entry name" value="Retrotrans_gag_dom"/>
</dbReference>
<keyword evidence="4" id="KW-1185">Reference proteome</keyword>
<reference evidence="3 4" key="1">
    <citation type="journal article" date="2016" name="Sci. Rep.">
        <title>The Dendrobium catenatum Lindl. genome sequence provides insights into polysaccharide synthase, floral development and adaptive evolution.</title>
        <authorList>
            <person name="Zhang G.Q."/>
            <person name="Xu Q."/>
            <person name="Bian C."/>
            <person name="Tsai W.C."/>
            <person name="Yeh C.M."/>
            <person name="Liu K.W."/>
            <person name="Yoshida K."/>
            <person name="Zhang L.S."/>
            <person name="Chang S.B."/>
            <person name="Chen F."/>
            <person name="Shi Y."/>
            <person name="Su Y.Y."/>
            <person name="Zhang Y.Q."/>
            <person name="Chen L.J."/>
            <person name="Yin Y."/>
            <person name="Lin M."/>
            <person name="Huang H."/>
            <person name="Deng H."/>
            <person name="Wang Z.W."/>
            <person name="Zhu S.L."/>
            <person name="Zhao X."/>
            <person name="Deng C."/>
            <person name="Niu S.C."/>
            <person name="Huang J."/>
            <person name="Wang M."/>
            <person name="Liu G.H."/>
            <person name="Yang H.J."/>
            <person name="Xiao X.J."/>
            <person name="Hsiao Y.Y."/>
            <person name="Wu W.L."/>
            <person name="Chen Y.Y."/>
            <person name="Mitsuda N."/>
            <person name="Ohme-Takagi M."/>
            <person name="Luo Y.B."/>
            <person name="Van de Peer Y."/>
            <person name="Liu Z.J."/>
        </authorList>
    </citation>
    <scope>NUCLEOTIDE SEQUENCE [LARGE SCALE GENOMIC DNA]</scope>
    <source>
        <tissue evidence="3">The whole plant</tissue>
    </source>
</reference>
<reference evidence="3 4" key="2">
    <citation type="journal article" date="2017" name="Nature">
        <title>The Apostasia genome and the evolution of orchids.</title>
        <authorList>
            <person name="Zhang G.Q."/>
            <person name="Liu K.W."/>
            <person name="Li Z."/>
            <person name="Lohaus R."/>
            <person name="Hsiao Y.Y."/>
            <person name="Niu S.C."/>
            <person name="Wang J.Y."/>
            <person name="Lin Y.C."/>
            <person name="Xu Q."/>
            <person name="Chen L.J."/>
            <person name="Yoshida K."/>
            <person name="Fujiwara S."/>
            <person name="Wang Z.W."/>
            <person name="Zhang Y.Q."/>
            <person name="Mitsuda N."/>
            <person name="Wang M."/>
            <person name="Liu G.H."/>
            <person name="Pecoraro L."/>
            <person name="Huang H.X."/>
            <person name="Xiao X.J."/>
            <person name="Lin M."/>
            <person name="Wu X.Y."/>
            <person name="Wu W.L."/>
            <person name="Chen Y.Y."/>
            <person name="Chang S.B."/>
            <person name="Sakamoto S."/>
            <person name="Ohme-Takagi M."/>
            <person name="Yagi M."/>
            <person name="Zeng S.J."/>
            <person name="Shen C.Y."/>
            <person name="Yeh C.M."/>
            <person name="Luo Y.B."/>
            <person name="Tsai W.C."/>
            <person name="Van de Peer Y."/>
            <person name="Liu Z.J."/>
        </authorList>
    </citation>
    <scope>NUCLEOTIDE SEQUENCE [LARGE SCALE GENOMIC DNA]</scope>
    <source>
        <tissue evidence="3">The whole plant</tissue>
    </source>
</reference>
<sequence length="197" mass="22465">MTARRLMQDNFNRLVQGDTTITEYEAEFTMLSRYASHLIPNAEEKCHRFLCGLRDSIRQPLVPLGIEDYSTLVERERKIELDFQSTQRRRDFHKRKNEDGSRPAQSFHSGRPILKKPKPNTSDSSTSSAMCNKCGRAHRRECLSGTNNYFCCHQPGHMAKFYPILGQKSTPEARTGSAPQRTVGRPRMVESSASTPT</sequence>
<proteinExistence type="predicted"/>
<evidence type="ECO:0000256" key="1">
    <source>
        <dbReference type="SAM" id="MobiDB-lite"/>
    </source>
</evidence>
<feature type="compositionally biased region" description="Polar residues" evidence="1">
    <location>
        <begin position="119"/>
        <end position="130"/>
    </location>
</feature>